<evidence type="ECO:0000256" key="6">
    <source>
        <dbReference type="ARBA" id="ARBA00023160"/>
    </source>
</evidence>
<dbReference type="InterPro" id="IPR001249">
    <property type="entry name" value="AcCoA_biotinCC"/>
</dbReference>
<evidence type="ECO:0000256" key="4">
    <source>
        <dbReference type="ARBA" id="ARBA00022832"/>
    </source>
</evidence>
<dbReference type="GO" id="GO:0009317">
    <property type="term" value="C:acetyl-CoA carboxylase complex"/>
    <property type="evidence" value="ECO:0007669"/>
    <property type="project" value="InterPro"/>
</dbReference>
<dbReference type="SUPFAM" id="SSF51230">
    <property type="entry name" value="Single hybrid motif"/>
    <property type="match status" value="1"/>
</dbReference>
<evidence type="ECO:0000256" key="5">
    <source>
        <dbReference type="ARBA" id="ARBA00023098"/>
    </source>
</evidence>
<dbReference type="AlphaFoldDB" id="A0A1M4VKF3"/>
<dbReference type="GO" id="GO:0003989">
    <property type="term" value="F:acetyl-CoA carboxylase activity"/>
    <property type="evidence" value="ECO:0007669"/>
    <property type="project" value="InterPro"/>
</dbReference>
<dbReference type="PROSITE" id="PS50968">
    <property type="entry name" value="BIOTINYL_LIPOYL"/>
    <property type="match status" value="1"/>
</dbReference>
<evidence type="ECO:0000256" key="1">
    <source>
        <dbReference type="ARBA" id="ARBA00005194"/>
    </source>
</evidence>
<dbReference type="Proteomes" id="UP000184245">
    <property type="component" value="Unassembled WGS sequence"/>
</dbReference>
<dbReference type="NCBIfam" id="TIGR00531">
    <property type="entry name" value="BCCP"/>
    <property type="match status" value="1"/>
</dbReference>
<evidence type="ECO:0000259" key="9">
    <source>
        <dbReference type="PROSITE" id="PS50968"/>
    </source>
</evidence>
<evidence type="ECO:0000256" key="3">
    <source>
        <dbReference type="ARBA" id="ARBA00022516"/>
    </source>
</evidence>
<gene>
    <name evidence="10" type="ORF">SAMN02745158_01268</name>
</gene>
<evidence type="ECO:0000256" key="2">
    <source>
        <dbReference type="ARBA" id="ARBA00017562"/>
    </source>
</evidence>
<proteinExistence type="predicted"/>
<sequence>MEFDKIITLIRTVSDSSLTHFQMEDKDLKLSMKTNKQPKFAAGQVVLDPVPTAQSGSEFSVKIEEEGQEILAGKVVKAPLVGTFYNSASPEAGPFVHVGDTVKKGQVLGIVEAMKLMNEIESEYDGVVEQVLAENEQVVEYGQPLFVIR</sequence>
<dbReference type="OrthoDB" id="9811735at2"/>
<comment type="function">
    <text evidence="8">This protein is a component of the acetyl coenzyme A carboxylase complex; first, biotin carboxylase catalyzes the carboxylation of the carrier protein and then the transcarboxylase transfers the carboxyl group to form malonyl-CoA.</text>
</comment>
<name>A0A1M4VKF3_9CLOT</name>
<dbReference type="CDD" id="cd06850">
    <property type="entry name" value="biotinyl_domain"/>
    <property type="match status" value="1"/>
</dbReference>
<dbReference type="InterPro" id="IPR011053">
    <property type="entry name" value="Single_hybrid_motif"/>
</dbReference>
<protein>
    <recommendedName>
        <fullName evidence="2 8">Biotin carboxyl carrier protein of acetyl-CoA carboxylase</fullName>
    </recommendedName>
</protein>
<dbReference type="UniPathway" id="UPA00094"/>
<keyword evidence="11" id="KW-1185">Reference proteome</keyword>
<dbReference type="Gene3D" id="2.40.50.100">
    <property type="match status" value="1"/>
</dbReference>
<evidence type="ECO:0000256" key="8">
    <source>
        <dbReference type="RuleBase" id="RU364072"/>
    </source>
</evidence>
<dbReference type="InterPro" id="IPR000089">
    <property type="entry name" value="Biotin_lipoyl"/>
</dbReference>
<dbReference type="GO" id="GO:0006633">
    <property type="term" value="P:fatty acid biosynthetic process"/>
    <property type="evidence" value="ECO:0007669"/>
    <property type="project" value="UniProtKB-UniPathway"/>
</dbReference>
<reference evidence="10 11" key="1">
    <citation type="submission" date="2016-11" db="EMBL/GenBank/DDBJ databases">
        <authorList>
            <person name="Jaros S."/>
            <person name="Januszkiewicz K."/>
            <person name="Wedrychowicz H."/>
        </authorList>
    </citation>
    <scope>NUCLEOTIDE SEQUENCE [LARGE SCALE GENOMIC DNA]</scope>
    <source>
        <strain evidence="10 11">DSM 17459</strain>
    </source>
</reference>
<dbReference type="PANTHER" id="PTHR45266:SF3">
    <property type="entry name" value="OXALOACETATE DECARBOXYLASE ALPHA CHAIN"/>
    <property type="match status" value="1"/>
</dbReference>
<evidence type="ECO:0000313" key="11">
    <source>
        <dbReference type="Proteomes" id="UP000184245"/>
    </source>
</evidence>
<dbReference type="InterPro" id="IPR050709">
    <property type="entry name" value="Biotin_Carboxyl_Carrier/Decarb"/>
</dbReference>
<evidence type="ECO:0000313" key="10">
    <source>
        <dbReference type="EMBL" id="SHE69357.1"/>
    </source>
</evidence>
<dbReference type="FunFam" id="2.40.50.100:FF:000003">
    <property type="entry name" value="Acetyl-CoA carboxylase biotin carboxyl carrier protein"/>
    <property type="match status" value="1"/>
</dbReference>
<keyword evidence="6 8" id="KW-0275">Fatty acid biosynthesis</keyword>
<dbReference type="EMBL" id="FQVI01000004">
    <property type="protein sequence ID" value="SHE69357.1"/>
    <property type="molecule type" value="Genomic_DNA"/>
</dbReference>
<dbReference type="PANTHER" id="PTHR45266">
    <property type="entry name" value="OXALOACETATE DECARBOXYLASE ALPHA CHAIN"/>
    <property type="match status" value="1"/>
</dbReference>
<dbReference type="InterPro" id="IPR001882">
    <property type="entry name" value="Biotin_BS"/>
</dbReference>
<feature type="domain" description="Lipoyl-binding" evidence="9">
    <location>
        <begin position="73"/>
        <end position="149"/>
    </location>
</feature>
<accession>A0A1M4VKF3</accession>
<comment type="pathway">
    <text evidence="1 8">Lipid metabolism; fatty acid biosynthesis.</text>
</comment>
<dbReference type="Pfam" id="PF00364">
    <property type="entry name" value="Biotin_lipoyl"/>
    <property type="match status" value="1"/>
</dbReference>
<keyword evidence="5 8" id="KW-0443">Lipid metabolism</keyword>
<keyword evidence="4 8" id="KW-0276">Fatty acid metabolism</keyword>
<evidence type="ECO:0000256" key="7">
    <source>
        <dbReference type="ARBA" id="ARBA00023267"/>
    </source>
</evidence>
<dbReference type="PROSITE" id="PS00188">
    <property type="entry name" value="BIOTIN"/>
    <property type="match status" value="1"/>
</dbReference>
<dbReference type="RefSeq" id="WP_072850031.1">
    <property type="nucleotide sequence ID" value="NZ_FQVI01000004.1"/>
</dbReference>
<dbReference type="PRINTS" id="PR01071">
    <property type="entry name" value="ACOABIOTINCC"/>
</dbReference>
<dbReference type="STRING" id="1122155.SAMN02745158_01268"/>
<keyword evidence="3 8" id="KW-0444">Lipid biosynthesis</keyword>
<organism evidence="10 11">
    <name type="scientific">Lactonifactor longoviformis DSM 17459</name>
    <dbReference type="NCBI Taxonomy" id="1122155"/>
    <lineage>
        <taxon>Bacteria</taxon>
        <taxon>Bacillati</taxon>
        <taxon>Bacillota</taxon>
        <taxon>Clostridia</taxon>
        <taxon>Eubacteriales</taxon>
        <taxon>Clostridiaceae</taxon>
        <taxon>Lactonifactor</taxon>
    </lineage>
</organism>
<keyword evidence="7 8" id="KW-0092">Biotin</keyword>